<dbReference type="GO" id="GO:0008955">
    <property type="term" value="F:peptidoglycan glycosyltransferase activity"/>
    <property type="evidence" value="ECO:0007669"/>
    <property type="project" value="UniProtKB-UniRule"/>
</dbReference>
<keyword evidence="12" id="KW-0378">Hydrolase</keyword>
<dbReference type="Gene3D" id="3.40.710.10">
    <property type="entry name" value="DD-peptidase/beta-lactamase superfamily"/>
    <property type="match status" value="1"/>
</dbReference>
<comment type="catalytic activity">
    <reaction evidence="20">
        <text>Preferential cleavage: (Ac)2-L-Lys-D-Ala-|-D-Ala. Also transpeptidation of peptidyl-alanyl moieties that are N-acyl substituents of D-alanine.</text>
        <dbReference type="EC" id="3.4.16.4"/>
    </reaction>
</comment>
<dbReference type="GO" id="GO:0030288">
    <property type="term" value="C:outer membrane-bounded periplasmic space"/>
    <property type="evidence" value="ECO:0007669"/>
    <property type="project" value="TreeGrafter"/>
</dbReference>
<comment type="subcellular location">
    <subcellularLocation>
        <location evidence="2">Cell membrane</location>
    </subcellularLocation>
</comment>
<evidence type="ECO:0000256" key="14">
    <source>
        <dbReference type="ARBA" id="ARBA00022984"/>
    </source>
</evidence>
<comment type="function">
    <text evidence="1 23">Cell wall formation. Synthesis of cross-linked peptidoglycan from the lipid intermediates. The enzyme has a penicillin-insensitive transglycosylase N-terminal domain (formation of linear glycan strands) and a penicillin-sensitive transpeptidase C-terminal domain (cross-linking of the peptide subunits).</text>
</comment>
<evidence type="ECO:0000256" key="10">
    <source>
        <dbReference type="ARBA" id="ARBA00022676"/>
    </source>
</evidence>
<keyword evidence="9" id="KW-0645">Protease</keyword>
<evidence type="ECO:0000256" key="23">
    <source>
        <dbReference type="PIRNR" id="PIRNR002799"/>
    </source>
</evidence>
<feature type="domain" description="Glycosyl transferase family 51" evidence="26">
    <location>
        <begin position="167"/>
        <end position="338"/>
    </location>
</feature>
<evidence type="ECO:0000256" key="4">
    <source>
        <dbReference type="ARBA" id="ARBA00007090"/>
    </source>
</evidence>
<dbReference type="GO" id="GO:0071555">
    <property type="term" value="P:cell wall organization"/>
    <property type="evidence" value="ECO:0007669"/>
    <property type="project" value="UniProtKB-UniRule"/>
</dbReference>
<dbReference type="InterPro" id="IPR028166">
    <property type="entry name" value="UB2H"/>
</dbReference>
<dbReference type="GO" id="GO:0008658">
    <property type="term" value="F:penicillin binding"/>
    <property type="evidence" value="ECO:0007669"/>
    <property type="project" value="UniProtKB-UniRule"/>
</dbReference>
<dbReference type="Pfam" id="PF14814">
    <property type="entry name" value="UB2H"/>
    <property type="match status" value="1"/>
</dbReference>
<dbReference type="UniPathway" id="UPA00219"/>
<comment type="similarity">
    <text evidence="4 23">In the C-terminal section; belongs to the transpeptidase family.</text>
</comment>
<evidence type="ECO:0000259" key="25">
    <source>
        <dbReference type="Pfam" id="PF00905"/>
    </source>
</evidence>
<comment type="caution">
    <text evidence="28">The sequence shown here is derived from an EMBL/GenBank/DDBJ whole genome shotgun (WGS) entry which is preliminary data.</text>
</comment>
<keyword evidence="7" id="KW-1003">Cell membrane</keyword>
<keyword evidence="10 23" id="KW-0328">Glycosyltransferase</keyword>
<evidence type="ECO:0000256" key="21">
    <source>
        <dbReference type="ARBA" id="ARBA00049902"/>
    </source>
</evidence>
<dbReference type="InterPro" id="IPR050396">
    <property type="entry name" value="Glycosyltr_51/Transpeptidase"/>
</dbReference>
<dbReference type="GO" id="GO:0009252">
    <property type="term" value="P:peptidoglycan biosynthetic process"/>
    <property type="evidence" value="ECO:0007669"/>
    <property type="project" value="UniProtKB-UniRule"/>
</dbReference>
<protein>
    <recommendedName>
        <fullName evidence="6 22">Penicillin-binding protein 1B</fullName>
        <shortName evidence="23">PBP-1b</shortName>
        <shortName evidence="23">PBP1b</shortName>
    </recommendedName>
    <alternativeName>
        <fullName evidence="19 23">Murein polymerase</fullName>
    </alternativeName>
</protein>
<reference evidence="28 29" key="2">
    <citation type="submission" date="2018-12" db="EMBL/GenBank/DDBJ databases">
        <title>Simiduia agarivorans gen. nov., sp. nov., a marine, agarolytic bacterium isolated from shallow coastal water from Keelung, Taiwan.</title>
        <authorList>
            <person name="Shieh W.Y."/>
        </authorList>
    </citation>
    <scope>NUCLEOTIDE SEQUENCE [LARGE SCALE GENOMIC DNA]</scope>
    <source>
        <strain evidence="28 29">GTF-13</strain>
    </source>
</reference>
<comment type="similarity">
    <text evidence="5 23">In the N-terminal section; belongs to the glycosyltransferase 51 family.</text>
</comment>
<evidence type="ECO:0000259" key="26">
    <source>
        <dbReference type="Pfam" id="PF00912"/>
    </source>
</evidence>
<dbReference type="PIRSF" id="PIRSF002799">
    <property type="entry name" value="PBP_1b"/>
    <property type="match status" value="1"/>
</dbReference>
<keyword evidence="15" id="KW-0472">Membrane</keyword>
<accession>A0A3P3VHN0</accession>
<dbReference type="InterPro" id="IPR001264">
    <property type="entry name" value="Glyco_trans_51"/>
</dbReference>
<feature type="active site" description="Acyl-ester intermediate; for transpeptidase activity" evidence="24">
    <location>
        <position position="467"/>
    </location>
</feature>
<evidence type="ECO:0000256" key="8">
    <source>
        <dbReference type="ARBA" id="ARBA00022645"/>
    </source>
</evidence>
<evidence type="ECO:0000256" key="19">
    <source>
        <dbReference type="ARBA" id="ARBA00032454"/>
    </source>
</evidence>
<keyword evidence="14 23" id="KW-0573">Peptidoglycan synthesis</keyword>
<feature type="domain" description="Bifunctional transglycosylase second" evidence="27">
    <location>
        <begin position="73"/>
        <end position="155"/>
    </location>
</feature>
<dbReference type="GO" id="GO:0006508">
    <property type="term" value="P:proteolysis"/>
    <property type="evidence" value="ECO:0007669"/>
    <property type="project" value="UniProtKB-KW"/>
</dbReference>
<keyword evidence="16" id="KW-0046">Antibiotic resistance</keyword>
<dbReference type="SUPFAM" id="SSF56601">
    <property type="entry name" value="beta-lactamase/transpeptidase-like"/>
    <property type="match status" value="1"/>
</dbReference>
<keyword evidence="17" id="KW-0511">Multifunctional enzyme</keyword>
<evidence type="ECO:0000256" key="22">
    <source>
        <dbReference type="NCBIfam" id="TIGR02071"/>
    </source>
</evidence>
<evidence type="ECO:0000256" key="20">
    <source>
        <dbReference type="ARBA" id="ARBA00034000"/>
    </source>
</evidence>
<dbReference type="GO" id="GO:0005886">
    <property type="term" value="C:plasma membrane"/>
    <property type="evidence" value="ECO:0007669"/>
    <property type="project" value="UniProtKB-SubCell"/>
</dbReference>
<feature type="active site" description="Proton donor; for transglycosylase activity" evidence="24">
    <location>
        <position position="191"/>
    </location>
</feature>
<dbReference type="InterPro" id="IPR036950">
    <property type="entry name" value="PBP_transglycosylase"/>
</dbReference>
<dbReference type="PANTHER" id="PTHR32282:SF11">
    <property type="entry name" value="PENICILLIN-BINDING PROTEIN 1B"/>
    <property type="match status" value="1"/>
</dbReference>
<dbReference type="Gene3D" id="3.30.2060.10">
    <property type="entry name" value="Penicillin-binding protein 1b domain"/>
    <property type="match status" value="1"/>
</dbReference>
<evidence type="ECO:0000256" key="2">
    <source>
        <dbReference type="ARBA" id="ARBA00004236"/>
    </source>
</evidence>
<sequence length="770" mass="84548">MSTSTSKRRSRRRRRSPAFRKQNWGSLLLKGLLAACVVGGFLLAYLDAAVVSRFEGKKWAIPAKVYASPLEFYVGAPIDLESALEQIKLLGYQPVGRVNRPGQVARSGQRLEIHTRGFAFPDGAEPSQRLVVEFSAGRVVALSDTAGAELGVARLEPLLMGGIYPSNNEDRLLVNLQQLPSTLIPALLAVEDRGFYEHMGVSPKSIARALVVNIGAGGVRQGGSTLTQQLVKNFYLSDERSLWRKGIEALMALLLEFHYSKEEILETYINEIYLGQQGQRAIHGFGLASEFYFGQPLEELSLERAALLVGLVKGASYYDPRRHPERALARRNLVIDQLVKQGEVSGAEGERAKQKPLGVISRPGGQGNLYTAYLDLVKRQLKRDYREQDLTSEGLRIFTSLSPLAQQRAQASVQRTLSRVAGEDDQIQGAMVVTSPGTGEVLALVGGRKAGFAGFNRALDALRPIGSLIKPAVYLAALEQYDRYNLVTPVDDGPFSVTLSQEDVWTPQNFDRKSHGHVPLHEALARSYNQAAARLGMEVGVSEVQQVLRRLGVTRPLTDYPALLLGAASLSPIEVASLYQTIASNGFEVPLRSIRSVVTNQGVLLSRYPLAVEQRFSPAVVHLLQYALMEVMREGTGRSAYQFLPDSMRVAGKTGTTNDLRDSWFAGYSADRLAVVWLGRDDNRSTRLTGSSGALRVWSDFMAQGQRESLQPTPVEGVSYLWVESGSGKRSGAGCSGARYMPFIVGSEPRSSSICRIQGPVVDWFRSWFD</sequence>
<evidence type="ECO:0000256" key="18">
    <source>
        <dbReference type="ARBA" id="ARBA00023316"/>
    </source>
</evidence>
<evidence type="ECO:0000256" key="9">
    <source>
        <dbReference type="ARBA" id="ARBA00022670"/>
    </source>
</evidence>
<comment type="catalytic activity">
    <reaction evidence="21">
        <text>[GlcNAc-(1-&gt;4)-Mur2Ac(oyl-L-Ala-gamma-D-Glu-L-Lys-D-Ala-D-Ala)](n)-di-trans,octa-cis-undecaprenyl diphosphate + beta-D-GlcNAc-(1-&gt;4)-Mur2Ac(oyl-L-Ala-gamma-D-Glu-L-Lys-D-Ala-D-Ala)-di-trans,octa-cis-undecaprenyl diphosphate = [GlcNAc-(1-&gt;4)-Mur2Ac(oyl-L-Ala-gamma-D-Glu-L-Lys-D-Ala-D-Ala)](n+1)-di-trans,octa-cis-undecaprenyl diphosphate + di-trans,octa-cis-undecaprenyl diphosphate + H(+)</text>
        <dbReference type="Rhea" id="RHEA:23708"/>
        <dbReference type="Rhea" id="RHEA-COMP:9602"/>
        <dbReference type="Rhea" id="RHEA-COMP:9603"/>
        <dbReference type="ChEBI" id="CHEBI:15378"/>
        <dbReference type="ChEBI" id="CHEBI:58405"/>
        <dbReference type="ChEBI" id="CHEBI:60033"/>
        <dbReference type="ChEBI" id="CHEBI:78435"/>
        <dbReference type="EC" id="2.4.99.28"/>
    </reaction>
</comment>
<dbReference type="RefSeq" id="WP_125015954.1">
    <property type="nucleotide sequence ID" value="NZ_QWEZ01000002.1"/>
</dbReference>
<dbReference type="InterPro" id="IPR001460">
    <property type="entry name" value="PCN-bd_Tpept"/>
</dbReference>
<dbReference type="SUPFAM" id="SSF53955">
    <property type="entry name" value="Lysozyme-like"/>
    <property type="match status" value="1"/>
</dbReference>
<keyword evidence="13 23" id="KW-0133">Cell shape</keyword>
<dbReference type="GO" id="GO:0008360">
    <property type="term" value="P:regulation of cell shape"/>
    <property type="evidence" value="ECO:0007669"/>
    <property type="project" value="UniProtKB-UniRule"/>
</dbReference>
<evidence type="ECO:0000259" key="27">
    <source>
        <dbReference type="Pfam" id="PF14814"/>
    </source>
</evidence>
<evidence type="ECO:0000256" key="15">
    <source>
        <dbReference type="ARBA" id="ARBA00023136"/>
    </source>
</evidence>
<dbReference type="InterPro" id="IPR011813">
    <property type="entry name" value="PBP_1b"/>
</dbReference>
<evidence type="ECO:0000313" key="29">
    <source>
        <dbReference type="Proteomes" id="UP000280792"/>
    </source>
</evidence>
<evidence type="ECO:0000256" key="1">
    <source>
        <dbReference type="ARBA" id="ARBA00002624"/>
    </source>
</evidence>
<dbReference type="GO" id="GO:0046677">
    <property type="term" value="P:response to antibiotic"/>
    <property type="evidence" value="ECO:0007669"/>
    <property type="project" value="UniProtKB-UniRule"/>
</dbReference>
<evidence type="ECO:0000256" key="6">
    <source>
        <dbReference type="ARBA" id="ARBA00018637"/>
    </source>
</evidence>
<dbReference type="PANTHER" id="PTHR32282">
    <property type="entry name" value="BINDING PROTEIN TRANSPEPTIDASE, PUTATIVE-RELATED"/>
    <property type="match status" value="1"/>
</dbReference>
<evidence type="ECO:0000256" key="7">
    <source>
        <dbReference type="ARBA" id="ARBA00022475"/>
    </source>
</evidence>
<evidence type="ECO:0000256" key="16">
    <source>
        <dbReference type="ARBA" id="ARBA00023251"/>
    </source>
</evidence>
<organism evidence="28 29">
    <name type="scientific">Aestuariirhabdus litorea</name>
    <dbReference type="NCBI Taxonomy" id="2528527"/>
    <lineage>
        <taxon>Bacteria</taxon>
        <taxon>Pseudomonadati</taxon>
        <taxon>Pseudomonadota</taxon>
        <taxon>Gammaproteobacteria</taxon>
        <taxon>Oceanospirillales</taxon>
        <taxon>Aestuariirhabdaceae</taxon>
        <taxon>Aestuariirhabdus</taxon>
    </lineage>
</organism>
<keyword evidence="29" id="KW-1185">Reference proteome</keyword>
<evidence type="ECO:0000256" key="17">
    <source>
        <dbReference type="ARBA" id="ARBA00023268"/>
    </source>
</evidence>
<evidence type="ECO:0000313" key="28">
    <source>
        <dbReference type="EMBL" id="RRJ82240.1"/>
    </source>
</evidence>
<dbReference type="Pfam" id="PF00905">
    <property type="entry name" value="Transpeptidase"/>
    <property type="match status" value="1"/>
</dbReference>
<dbReference type="Gene3D" id="1.10.3810.10">
    <property type="entry name" value="Biosynthetic peptidoglycan transglycosylase-like"/>
    <property type="match status" value="1"/>
</dbReference>
<dbReference type="GO" id="GO:0009002">
    <property type="term" value="F:serine-type D-Ala-D-Ala carboxypeptidase activity"/>
    <property type="evidence" value="ECO:0007669"/>
    <property type="project" value="UniProtKB-EC"/>
</dbReference>
<comment type="pathway">
    <text evidence="3 23">Cell wall biogenesis; peptidoglycan biosynthesis.</text>
</comment>
<dbReference type="Proteomes" id="UP000280792">
    <property type="component" value="Unassembled WGS sequence"/>
</dbReference>
<reference evidence="28 29" key="1">
    <citation type="submission" date="2018-08" db="EMBL/GenBank/DDBJ databases">
        <authorList>
            <person name="Khan S.A."/>
        </authorList>
    </citation>
    <scope>NUCLEOTIDE SEQUENCE [LARGE SCALE GENOMIC DNA]</scope>
    <source>
        <strain evidence="28 29">GTF-13</strain>
    </source>
</reference>
<dbReference type="InterPro" id="IPR012338">
    <property type="entry name" value="Beta-lactam/transpept-like"/>
</dbReference>
<evidence type="ECO:0000256" key="5">
    <source>
        <dbReference type="ARBA" id="ARBA00007739"/>
    </source>
</evidence>
<evidence type="ECO:0000256" key="24">
    <source>
        <dbReference type="PIRSR" id="PIRSR002799-1"/>
    </source>
</evidence>
<keyword evidence="8" id="KW-0121">Carboxypeptidase</keyword>
<gene>
    <name evidence="28" type="primary">mrcB</name>
    <name evidence="28" type="ORF">D0544_10145</name>
</gene>
<dbReference type="GO" id="GO:0009274">
    <property type="term" value="C:peptidoglycan-based cell wall"/>
    <property type="evidence" value="ECO:0007669"/>
    <property type="project" value="UniProtKB-UniRule"/>
</dbReference>
<dbReference type="AlphaFoldDB" id="A0A3P3VHN0"/>
<name>A0A3P3VHN0_9GAMM</name>
<keyword evidence="11 23" id="KW-0808">Transferase</keyword>
<dbReference type="InterPro" id="IPR023346">
    <property type="entry name" value="Lysozyme-like_dom_sf"/>
</dbReference>
<proteinExistence type="inferred from homology"/>
<dbReference type="Pfam" id="PF00912">
    <property type="entry name" value="Transgly"/>
    <property type="match status" value="1"/>
</dbReference>
<evidence type="ECO:0000256" key="12">
    <source>
        <dbReference type="ARBA" id="ARBA00022801"/>
    </source>
</evidence>
<evidence type="ECO:0000256" key="3">
    <source>
        <dbReference type="ARBA" id="ARBA00004752"/>
    </source>
</evidence>
<dbReference type="NCBIfam" id="TIGR02071">
    <property type="entry name" value="PBP_1b"/>
    <property type="match status" value="1"/>
</dbReference>
<feature type="domain" description="Penicillin-binding protein transpeptidase" evidence="25">
    <location>
        <begin position="429"/>
        <end position="670"/>
    </location>
</feature>
<keyword evidence="18 23" id="KW-0961">Cell wall biogenesis/degradation</keyword>
<evidence type="ECO:0000256" key="13">
    <source>
        <dbReference type="ARBA" id="ARBA00022960"/>
    </source>
</evidence>
<evidence type="ECO:0000256" key="11">
    <source>
        <dbReference type="ARBA" id="ARBA00022679"/>
    </source>
</evidence>
<dbReference type="EMBL" id="QWEZ01000002">
    <property type="protein sequence ID" value="RRJ82240.1"/>
    <property type="molecule type" value="Genomic_DNA"/>
</dbReference>